<evidence type="ECO:0000313" key="3">
    <source>
        <dbReference type="Proteomes" id="UP000604475"/>
    </source>
</evidence>
<keyword evidence="3" id="KW-1185">Reference proteome</keyword>
<accession>A0A937UP40</accession>
<reference evidence="2" key="1">
    <citation type="submission" date="2020-12" db="EMBL/GenBank/DDBJ databases">
        <title>Genomic characterization of non-nitrogen-fixing Frankia strains.</title>
        <authorList>
            <person name="Carlos-Shanley C."/>
            <person name="Guerra T."/>
            <person name="Hahn D."/>
        </authorList>
    </citation>
    <scope>NUCLEOTIDE SEQUENCE</scope>
    <source>
        <strain evidence="2">CN6</strain>
    </source>
</reference>
<evidence type="ECO:0000259" key="1">
    <source>
        <dbReference type="Pfam" id="PF21962"/>
    </source>
</evidence>
<protein>
    <recommendedName>
        <fullName evidence="1">DUF6924 domain-containing protein</fullName>
    </recommendedName>
</protein>
<organism evidence="2 3">
    <name type="scientific">Frankia nepalensis</name>
    <dbReference type="NCBI Taxonomy" id="1836974"/>
    <lineage>
        <taxon>Bacteria</taxon>
        <taxon>Bacillati</taxon>
        <taxon>Actinomycetota</taxon>
        <taxon>Actinomycetes</taxon>
        <taxon>Frankiales</taxon>
        <taxon>Frankiaceae</taxon>
        <taxon>Frankia</taxon>
    </lineage>
</organism>
<dbReference type="InterPro" id="IPR053832">
    <property type="entry name" value="DUF6924"/>
</dbReference>
<sequence length="139" mass="14860">MSDLPELYGSLLVRTDFSDDAAWEAVCAASVMPSPEGFDAHLFFVNDPELADLTVDQVVALPGAQQYGVLFIVDHMTISDPENPVVAVEPRSGAGRHFRVIPAAMWSVENNLSIGNLQFSVFADSADPDGVFRGFASGG</sequence>
<feature type="domain" description="DUF6924" evidence="1">
    <location>
        <begin position="10"/>
        <end position="135"/>
    </location>
</feature>
<proteinExistence type="predicted"/>
<comment type="caution">
    <text evidence="2">The sequence shown here is derived from an EMBL/GenBank/DDBJ whole genome shotgun (WGS) entry which is preliminary data.</text>
</comment>
<dbReference type="EMBL" id="JAEACQ010000194">
    <property type="protein sequence ID" value="MBL7628708.1"/>
    <property type="molecule type" value="Genomic_DNA"/>
</dbReference>
<gene>
    <name evidence="2" type="ORF">I7412_16425</name>
</gene>
<dbReference type="Pfam" id="PF21962">
    <property type="entry name" value="DUF6924"/>
    <property type="match status" value="1"/>
</dbReference>
<evidence type="ECO:0000313" key="2">
    <source>
        <dbReference type="EMBL" id="MBL7628708.1"/>
    </source>
</evidence>
<dbReference type="Proteomes" id="UP000604475">
    <property type="component" value="Unassembled WGS sequence"/>
</dbReference>
<name>A0A937UP40_9ACTN</name>
<dbReference type="RefSeq" id="WP_202999585.1">
    <property type="nucleotide sequence ID" value="NZ_JADWYU010000094.1"/>
</dbReference>
<dbReference type="AlphaFoldDB" id="A0A937UP40"/>